<evidence type="ECO:0000256" key="6">
    <source>
        <dbReference type="ARBA" id="ARBA00023239"/>
    </source>
</evidence>
<evidence type="ECO:0000256" key="4">
    <source>
        <dbReference type="ARBA" id="ARBA00022898"/>
    </source>
</evidence>
<dbReference type="InterPro" id="IPR001544">
    <property type="entry name" value="Aminotrans_IV"/>
</dbReference>
<keyword evidence="16" id="KW-1185">Reference proteome</keyword>
<dbReference type="PANTHER" id="PTHR42743:SF2">
    <property type="entry name" value="AMINODEOXYCHORISMATE LYASE"/>
    <property type="match status" value="1"/>
</dbReference>
<sequence length="269" mass="30455">MVLVNGTEQSSISIRDRSAQYGDGSFTTVLIKQGKPLLWRLHLQRLQKNVRTFRISAPNWNEVTQQVYQQAKQYSDKGVVKVVISRGEGGRGYSPTGCADTQVIISDFDWPKHYVEWQQDGIELGVCQQRLGLVPMLAGFKHLNRLEQVLLKQEVDDSGWLDAVVLDVNGHVMEATASNIFWRCENTVYTPELDMSGVHGVMRSHVLELLDSTEYCVEFVKTSLESLLCADEIFITNALMALVPIKKINENEFSEQTLLNALNKRLYTC</sequence>
<dbReference type="InterPro" id="IPR036038">
    <property type="entry name" value="Aminotransferase-like"/>
</dbReference>
<evidence type="ECO:0000256" key="11">
    <source>
        <dbReference type="ARBA" id="ARBA00069174"/>
    </source>
</evidence>
<comment type="similarity">
    <text evidence="2 13">Belongs to the class-IV pyridoxal-phosphate-dependent aminotransferase family.</text>
</comment>
<dbReference type="EC" id="4.1.3.38" evidence="8 12"/>
<dbReference type="PROSITE" id="PS00770">
    <property type="entry name" value="AA_TRANSFER_CLASS_4"/>
    <property type="match status" value="1"/>
</dbReference>
<gene>
    <name evidence="15" type="primary">pabC</name>
    <name evidence="15" type="ORF">C9J12_00340</name>
</gene>
<dbReference type="SUPFAM" id="SSF56752">
    <property type="entry name" value="D-aminoacid aminotransferase-like PLP-dependent enzymes"/>
    <property type="match status" value="1"/>
</dbReference>
<evidence type="ECO:0000256" key="14">
    <source>
        <dbReference type="RuleBase" id="RU004516"/>
    </source>
</evidence>
<dbReference type="GO" id="GO:0030170">
    <property type="term" value="F:pyridoxal phosphate binding"/>
    <property type="evidence" value="ECO:0007669"/>
    <property type="project" value="InterPro"/>
</dbReference>
<accession>A0A2T3JQR9</accession>
<dbReference type="NCBIfam" id="NF004761">
    <property type="entry name" value="PRK06092.1"/>
    <property type="match status" value="1"/>
</dbReference>
<dbReference type="GO" id="GO:0046656">
    <property type="term" value="P:folic acid biosynthetic process"/>
    <property type="evidence" value="ECO:0007669"/>
    <property type="project" value="UniProtKB-KW"/>
</dbReference>
<evidence type="ECO:0000256" key="7">
    <source>
        <dbReference type="ARBA" id="ARBA00035633"/>
    </source>
</evidence>
<dbReference type="InterPro" id="IPR018300">
    <property type="entry name" value="Aminotrans_IV_CS"/>
</dbReference>
<evidence type="ECO:0000256" key="12">
    <source>
        <dbReference type="NCBIfam" id="TIGR03461"/>
    </source>
</evidence>
<dbReference type="GO" id="GO:0005829">
    <property type="term" value="C:cytosol"/>
    <property type="evidence" value="ECO:0007669"/>
    <property type="project" value="TreeGrafter"/>
</dbReference>
<evidence type="ECO:0000256" key="2">
    <source>
        <dbReference type="ARBA" id="ARBA00009320"/>
    </source>
</evidence>
<dbReference type="GO" id="GO:0008696">
    <property type="term" value="F:4-amino-4-deoxychorismate lyase activity"/>
    <property type="evidence" value="ECO:0007669"/>
    <property type="project" value="UniProtKB-UniRule"/>
</dbReference>
<dbReference type="Proteomes" id="UP000240987">
    <property type="component" value="Unassembled WGS sequence"/>
</dbReference>
<keyword evidence="5" id="KW-0289">Folate biosynthesis</keyword>
<evidence type="ECO:0000313" key="15">
    <source>
        <dbReference type="EMBL" id="PSU51434.1"/>
    </source>
</evidence>
<reference evidence="15 16" key="1">
    <citation type="submission" date="2018-01" db="EMBL/GenBank/DDBJ databases">
        <title>Whole genome sequencing of Histamine producing bacteria.</title>
        <authorList>
            <person name="Butler K."/>
        </authorList>
    </citation>
    <scope>NUCLEOTIDE SEQUENCE [LARGE SCALE GENOMIC DNA]</scope>
    <source>
        <strain evidence="15 16">JCM 12947</strain>
    </source>
</reference>
<proteinExistence type="inferred from homology"/>
<dbReference type="AlphaFoldDB" id="A0A2T3JQR9"/>
<evidence type="ECO:0000256" key="3">
    <source>
        <dbReference type="ARBA" id="ARBA00011738"/>
    </source>
</evidence>
<dbReference type="RefSeq" id="WP_107240902.1">
    <property type="nucleotide sequence ID" value="NZ_PYMJ01000001.1"/>
</dbReference>
<evidence type="ECO:0000256" key="9">
    <source>
        <dbReference type="ARBA" id="ARBA00049529"/>
    </source>
</evidence>
<dbReference type="CDD" id="cd01559">
    <property type="entry name" value="ADCL_like"/>
    <property type="match status" value="1"/>
</dbReference>
<comment type="catalytic activity">
    <reaction evidence="9">
        <text>4-amino-4-deoxychorismate = 4-aminobenzoate + pyruvate + H(+)</text>
        <dbReference type="Rhea" id="RHEA:16201"/>
        <dbReference type="ChEBI" id="CHEBI:15361"/>
        <dbReference type="ChEBI" id="CHEBI:15378"/>
        <dbReference type="ChEBI" id="CHEBI:17836"/>
        <dbReference type="ChEBI" id="CHEBI:58406"/>
        <dbReference type="EC" id="4.1.3.38"/>
    </reaction>
</comment>
<dbReference type="InterPro" id="IPR050571">
    <property type="entry name" value="Class-IV_PLP-Dep_Aminotrnsfr"/>
</dbReference>
<evidence type="ECO:0000256" key="1">
    <source>
        <dbReference type="ARBA" id="ARBA00001933"/>
    </source>
</evidence>
<dbReference type="FunFam" id="3.20.10.10:FF:000002">
    <property type="entry name" value="D-alanine aminotransferase"/>
    <property type="match status" value="1"/>
</dbReference>
<comment type="subunit">
    <text evidence="3">Homodimer.</text>
</comment>
<organism evidence="15 16">
    <name type="scientific">Photobacterium frigidiphilum</name>
    <dbReference type="NCBI Taxonomy" id="264736"/>
    <lineage>
        <taxon>Bacteria</taxon>
        <taxon>Pseudomonadati</taxon>
        <taxon>Pseudomonadota</taxon>
        <taxon>Gammaproteobacteria</taxon>
        <taxon>Vibrionales</taxon>
        <taxon>Vibrionaceae</taxon>
        <taxon>Photobacterium</taxon>
    </lineage>
</organism>
<evidence type="ECO:0000256" key="13">
    <source>
        <dbReference type="RuleBase" id="RU004106"/>
    </source>
</evidence>
<name>A0A2T3JQR9_9GAMM</name>
<evidence type="ECO:0000256" key="5">
    <source>
        <dbReference type="ARBA" id="ARBA00022909"/>
    </source>
</evidence>
<dbReference type="NCBIfam" id="TIGR03461">
    <property type="entry name" value="pabC_Proteo"/>
    <property type="match status" value="1"/>
</dbReference>
<dbReference type="Gene3D" id="3.30.470.10">
    <property type="match status" value="1"/>
</dbReference>
<dbReference type="InterPro" id="IPR043132">
    <property type="entry name" value="BCAT-like_C"/>
</dbReference>
<comment type="pathway">
    <text evidence="7">Cofactor biosynthesis; tetrahydrofolate biosynthesis; 4-aminobenzoate from chorismate: step 2/2.</text>
</comment>
<dbReference type="GO" id="GO:0008153">
    <property type="term" value="P:4-aminobenzoate biosynthetic process"/>
    <property type="evidence" value="ECO:0007669"/>
    <property type="project" value="UniProtKB-UniRule"/>
</dbReference>
<evidence type="ECO:0000256" key="8">
    <source>
        <dbReference type="ARBA" id="ARBA00035676"/>
    </source>
</evidence>
<comment type="cofactor">
    <cofactor evidence="1 14">
        <name>pyridoxal 5'-phosphate</name>
        <dbReference type="ChEBI" id="CHEBI:597326"/>
    </cofactor>
</comment>
<evidence type="ECO:0000313" key="16">
    <source>
        <dbReference type="Proteomes" id="UP000240987"/>
    </source>
</evidence>
<dbReference type="EMBL" id="PYMJ01000001">
    <property type="protein sequence ID" value="PSU51434.1"/>
    <property type="molecule type" value="Genomic_DNA"/>
</dbReference>
<comment type="function">
    <text evidence="10">Involved in the biosynthesis of p-aminobenzoate (PABA), a precursor of tetrahydrofolate. Converts 4-amino-4-deoxychorismate into 4-aminobenzoate (PABA) and pyruvate.</text>
</comment>
<keyword evidence="4 14" id="KW-0663">Pyridoxal phosphate</keyword>
<dbReference type="InterPro" id="IPR043131">
    <property type="entry name" value="BCAT-like_N"/>
</dbReference>
<keyword evidence="6 15" id="KW-0456">Lyase</keyword>
<dbReference type="Pfam" id="PF01063">
    <property type="entry name" value="Aminotran_4"/>
    <property type="match status" value="1"/>
</dbReference>
<evidence type="ECO:0000256" key="10">
    <source>
        <dbReference type="ARBA" id="ARBA00054027"/>
    </source>
</evidence>
<dbReference type="InterPro" id="IPR017824">
    <property type="entry name" value="Aminodeoxychorismate_lyase_IV"/>
</dbReference>
<dbReference type="PANTHER" id="PTHR42743">
    <property type="entry name" value="AMINO-ACID AMINOTRANSFERASE"/>
    <property type="match status" value="1"/>
</dbReference>
<dbReference type="Gene3D" id="3.20.10.10">
    <property type="entry name" value="D-amino Acid Aminotransferase, subunit A, domain 2"/>
    <property type="match status" value="1"/>
</dbReference>
<comment type="caution">
    <text evidence="15">The sequence shown here is derived from an EMBL/GenBank/DDBJ whole genome shotgun (WGS) entry which is preliminary data.</text>
</comment>
<dbReference type="OrthoDB" id="9805628at2"/>
<protein>
    <recommendedName>
        <fullName evidence="11 12">Aminodeoxychorismate lyase</fullName>
        <ecNumber evidence="8 12">4.1.3.38</ecNumber>
    </recommendedName>
</protein>